<protein>
    <submittedName>
        <fullName evidence="2">RNA-directed DNA polymerase</fullName>
    </submittedName>
</protein>
<organism evidence="2 3">
    <name type="scientific">Agarivorans aestuarii</name>
    <dbReference type="NCBI Taxonomy" id="1563703"/>
    <lineage>
        <taxon>Bacteria</taxon>
        <taxon>Pseudomonadati</taxon>
        <taxon>Pseudomonadota</taxon>
        <taxon>Gammaproteobacteria</taxon>
        <taxon>Alteromonadales</taxon>
        <taxon>Alteromonadaceae</taxon>
        <taxon>Agarivorans</taxon>
    </lineage>
</organism>
<dbReference type="EMBL" id="JAYDYW010000006">
    <property type="protein sequence ID" value="MEE1673707.1"/>
    <property type="molecule type" value="Genomic_DNA"/>
</dbReference>
<keyword evidence="2" id="KW-0548">Nucleotidyltransferase</keyword>
<gene>
    <name evidence="2" type="ORF">SNR37_003134</name>
</gene>
<dbReference type="Proteomes" id="UP001310248">
    <property type="component" value="Unassembled WGS sequence"/>
</dbReference>
<sequence length="1000" mass="116086">MGKKLFSKDYISLADVYLAYRKAKVEAFFDSFHPNTISFSEFETDIKNNIERLHSKIINNDKPWWQDTNFLGGYRYVPKSLNESDWNDNLNVHYRSVDPIVDWKHRFRENKNKRIDAKYRLIICPSVEYQVISALWILKVGHVFEAILDKELSYGNRLRRKRHELEDFGSFNGPLNHDSSGLFSPYFSAYKNWRKNGLETMKTLIENGDSVTAITMDLASFYHNVSPRFLLRPSFLKQTNIELKSDERKFTNQLLDSIDFWYQTTPDYMQRPQGALPVGLSASKIISNVLLYELDKEISEGINPEYYGRYVDDIFLVFKTPDQEINGDSILSYLSKNVECVKINREKGKQPDLRLRFGYATDCILKFTADKQKIFSLSGEHGLDFINQISSQIRAQSSEYRMLPEVPRDSTVMADKTLLASSDASLIPDALRKADTVSIRRLGLSLLLRDIENYSNDLSSAEWIDVREEFYGLVERYLLTPKGLFDLFGYIPRVFKIMVSNQDFSHTDRFIDKLRECLAIIEDTTKKSKYFVGVEHCSEYLHDKLFETALQASTAKTFEKWEPLRKSIIKLSSLSKNQIAPLTKPKIRETSSSLLLADLGLRPYKDYWYYEQEQDLNRIRVPKTVSVRKVLRLALIRKFRESARLKLPHWPALAFPTRPLSIQEIALICPKVLDDNKLFRDSVLGLRGAKTNNYNQFGRDVSDIERCFLHIPKEKNSKTYVALTNFETTNKQFDSALEGYPDQSLERYEKVNNLVNDILKSNQRSDYIIFPECSLPHRWAVNIAAKVARQNISLIAGIEYYKHKNSQNIIRNDCLVSLITRWPGYSSNLLFMQPKIQPSHNEKHQLDKKNLKHFTPTDPTEILPIYKHGNFHFGVLICSDLTNPNNRVRFQGKVDCLFVLEWNPDVKTFSFLVEGAAHDVHSFVVQVNNRTYGDSRVRAPFRVDYLRDLVRVKGGLSDTFVIAEIDYKSLRQFQKKGIMTDLKSKFKPVPVGFEMSDSRK</sequence>
<dbReference type="CDD" id="cd01646">
    <property type="entry name" value="RT_Bac_retron_I"/>
    <property type="match status" value="1"/>
</dbReference>
<keyword evidence="3" id="KW-1185">Reference proteome</keyword>
<evidence type="ECO:0000313" key="3">
    <source>
        <dbReference type="Proteomes" id="UP001310248"/>
    </source>
</evidence>
<feature type="domain" description="Reverse transcriptase" evidence="1">
    <location>
        <begin position="116"/>
        <end position="347"/>
    </location>
</feature>
<dbReference type="InterPro" id="IPR036526">
    <property type="entry name" value="C-N_Hydrolase_sf"/>
</dbReference>
<dbReference type="GO" id="GO:0003964">
    <property type="term" value="F:RNA-directed DNA polymerase activity"/>
    <property type="evidence" value="ECO:0007669"/>
    <property type="project" value="UniProtKB-KW"/>
</dbReference>
<name>A0ABU7G2T6_9ALTE</name>
<evidence type="ECO:0000313" key="2">
    <source>
        <dbReference type="EMBL" id="MEE1673707.1"/>
    </source>
</evidence>
<keyword evidence="2" id="KW-0695">RNA-directed DNA polymerase</keyword>
<reference evidence="3" key="1">
    <citation type="submission" date="2023-07" db="EMBL/GenBank/DDBJ databases">
        <title>Draft genome sequence of Agarivorans aestuarii strain ZMCS4, a CAZymes producing bacteria isolated from the marine brown algae Clodostephus spongiosus.</title>
        <authorList>
            <person name="Lorente B."/>
            <person name="Cabral C."/>
            <person name="Frias J."/>
            <person name="Faria J."/>
            <person name="Toubarro D."/>
        </authorList>
    </citation>
    <scope>NUCLEOTIDE SEQUENCE [LARGE SCALE GENOMIC DNA]</scope>
    <source>
        <strain evidence="3">ZMCS4</strain>
    </source>
</reference>
<evidence type="ECO:0000259" key="1">
    <source>
        <dbReference type="Pfam" id="PF00078"/>
    </source>
</evidence>
<dbReference type="InterPro" id="IPR000477">
    <property type="entry name" value="RT_dom"/>
</dbReference>
<dbReference type="Pfam" id="PF00078">
    <property type="entry name" value="RVT_1"/>
    <property type="match status" value="1"/>
</dbReference>
<dbReference type="SUPFAM" id="SSF56317">
    <property type="entry name" value="Carbon-nitrogen hydrolase"/>
    <property type="match status" value="1"/>
</dbReference>
<dbReference type="Gene3D" id="3.60.110.10">
    <property type="entry name" value="Carbon-nitrogen hydrolase"/>
    <property type="match status" value="1"/>
</dbReference>
<proteinExistence type="predicted"/>
<keyword evidence="2" id="KW-0808">Transferase</keyword>
<dbReference type="RefSeq" id="WP_329774956.1">
    <property type="nucleotide sequence ID" value="NZ_JAYDYW010000006.1"/>
</dbReference>
<comment type="caution">
    <text evidence="2">The sequence shown here is derived from an EMBL/GenBank/DDBJ whole genome shotgun (WGS) entry which is preliminary data.</text>
</comment>
<accession>A0ABU7G2T6</accession>